<protein>
    <submittedName>
        <fullName evidence="5">Gfo/Idh/MocA family oxidoreductase</fullName>
    </submittedName>
</protein>
<evidence type="ECO:0000313" key="6">
    <source>
        <dbReference type="Proteomes" id="UP001354971"/>
    </source>
</evidence>
<dbReference type="Proteomes" id="UP001354971">
    <property type="component" value="Unassembled WGS sequence"/>
</dbReference>
<sequence>MEQVKWGILGAGKIARQFASDIHHAPGACLHSVGARDAGRAKAFAGEFGVPVAHGSYEGLVSDPEVDAIYVATPHSFHLEHSLQAIRAGKAVLCEKPLTATPGESEALVSAARDADVYLMEALWTAFLPAIRKARDWIDEGRIGEVLQIQADFGFRAPFDPDSRLWNPDLAGGAMLDIGIYPIAFNRLMTGRGPGQVSSVVRKAPTGVDAEVSAILRTETVTSVLSCSFLCDLVNTGRVLGSEGMIELPDFWRSGEAHLFRHGKQAEVFHDQRQGGGFEFEIEAASRDILAGRKESETVPHALSLALQDDMQRVMNAAA</sequence>
<evidence type="ECO:0000256" key="1">
    <source>
        <dbReference type="ARBA" id="ARBA00010928"/>
    </source>
</evidence>
<gene>
    <name evidence="5" type="ORF">V0U79_10755</name>
</gene>
<dbReference type="Gene3D" id="3.30.360.10">
    <property type="entry name" value="Dihydrodipicolinate Reductase, domain 2"/>
    <property type="match status" value="1"/>
</dbReference>
<feature type="domain" description="GFO/IDH/MocA-like oxidoreductase" evidence="4">
    <location>
        <begin position="131"/>
        <end position="247"/>
    </location>
</feature>
<evidence type="ECO:0000313" key="5">
    <source>
        <dbReference type="EMBL" id="MEE2526851.1"/>
    </source>
</evidence>
<dbReference type="InterPro" id="IPR055170">
    <property type="entry name" value="GFO_IDH_MocA-like_dom"/>
</dbReference>
<feature type="domain" description="Gfo/Idh/MocA-like oxidoreductase N-terminal" evidence="3">
    <location>
        <begin position="5"/>
        <end position="120"/>
    </location>
</feature>
<dbReference type="EMBL" id="JAZDRP010000006">
    <property type="protein sequence ID" value="MEE2526851.1"/>
    <property type="molecule type" value="Genomic_DNA"/>
</dbReference>
<dbReference type="Pfam" id="PF01408">
    <property type="entry name" value="GFO_IDH_MocA"/>
    <property type="match status" value="1"/>
</dbReference>
<dbReference type="RefSeq" id="WP_330199514.1">
    <property type="nucleotide sequence ID" value="NZ_JAZDRP010000006.1"/>
</dbReference>
<dbReference type="PANTHER" id="PTHR22604:SF105">
    <property type="entry name" value="TRANS-1,2-DIHYDROBENZENE-1,2-DIOL DEHYDROGENASE"/>
    <property type="match status" value="1"/>
</dbReference>
<proteinExistence type="inferred from homology"/>
<dbReference type="InterPro" id="IPR000683">
    <property type="entry name" value="Gfo/Idh/MocA-like_OxRdtase_N"/>
</dbReference>
<dbReference type="SUPFAM" id="SSF51735">
    <property type="entry name" value="NAD(P)-binding Rossmann-fold domains"/>
    <property type="match status" value="1"/>
</dbReference>
<keyword evidence="6" id="KW-1185">Reference proteome</keyword>
<evidence type="ECO:0000256" key="2">
    <source>
        <dbReference type="ARBA" id="ARBA00023002"/>
    </source>
</evidence>
<reference evidence="5 6" key="1">
    <citation type="submission" date="2024-01" db="EMBL/GenBank/DDBJ databases">
        <title>Hyphobacterium bacterium isolated from marine sediment.</title>
        <authorList>
            <person name="Zhao S."/>
        </authorList>
    </citation>
    <scope>NUCLEOTIDE SEQUENCE [LARGE SCALE GENOMIC DNA]</scope>
    <source>
        <strain evidence="6">HN65</strain>
    </source>
</reference>
<comment type="caution">
    <text evidence="5">The sequence shown here is derived from an EMBL/GenBank/DDBJ whole genome shotgun (WGS) entry which is preliminary data.</text>
</comment>
<keyword evidence="2" id="KW-0560">Oxidoreductase</keyword>
<dbReference type="InterPro" id="IPR036291">
    <property type="entry name" value="NAD(P)-bd_dom_sf"/>
</dbReference>
<name>A0ABU7LSH3_9PROT</name>
<organism evidence="5 6">
    <name type="scientific">Hyphobacterium lacteum</name>
    <dbReference type="NCBI Taxonomy" id="3116575"/>
    <lineage>
        <taxon>Bacteria</taxon>
        <taxon>Pseudomonadati</taxon>
        <taxon>Pseudomonadota</taxon>
        <taxon>Alphaproteobacteria</taxon>
        <taxon>Maricaulales</taxon>
        <taxon>Maricaulaceae</taxon>
        <taxon>Hyphobacterium</taxon>
    </lineage>
</organism>
<dbReference type="PANTHER" id="PTHR22604">
    <property type="entry name" value="OXIDOREDUCTASES"/>
    <property type="match status" value="1"/>
</dbReference>
<dbReference type="SUPFAM" id="SSF55347">
    <property type="entry name" value="Glyceraldehyde-3-phosphate dehydrogenase-like, C-terminal domain"/>
    <property type="match status" value="1"/>
</dbReference>
<comment type="similarity">
    <text evidence="1">Belongs to the Gfo/Idh/MocA family.</text>
</comment>
<dbReference type="Pfam" id="PF22725">
    <property type="entry name" value="GFO_IDH_MocA_C3"/>
    <property type="match status" value="1"/>
</dbReference>
<evidence type="ECO:0000259" key="3">
    <source>
        <dbReference type="Pfam" id="PF01408"/>
    </source>
</evidence>
<accession>A0ABU7LSH3</accession>
<evidence type="ECO:0000259" key="4">
    <source>
        <dbReference type="Pfam" id="PF22725"/>
    </source>
</evidence>
<dbReference type="Gene3D" id="3.40.50.720">
    <property type="entry name" value="NAD(P)-binding Rossmann-like Domain"/>
    <property type="match status" value="1"/>
</dbReference>
<dbReference type="InterPro" id="IPR050984">
    <property type="entry name" value="Gfo/Idh/MocA_domain"/>
</dbReference>